<evidence type="ECO:0000313" key="3">
    <source>
        <dbReference type="Proteomes" id="UP000271241"/>
    </source>
</evidence>
<keyword evidence="1" id="KW-0812">Transmembrane</keyword>
<protein>
    <recommendedName>
        <fullName evidence="4">G-protein coupled receptors family 3 profile domain-containing protein</fullName>
    </recommendedName>
</protein>
<sequence>ARYDDEPLPDALRQVVLALTGLTFGLGALALLCACWYHRFPPLKAKHLPLVSAYYVGAFLWYFGHLQTQGIFGYGGIWQYCQLWGIWIQYVFGVMLTLGIFNYRLYALYIVFVCGRSFAEAPKLLLVICYFIPIIAIALVGVVESEISLALDDNGSCQFTLWYKIALLAVLSAAQVVGAYLSYLVRNIRRSFNEYHEQRIGLAVAFTCITLNGVMILGQFNYLLYGKLIMLFANLAAANVYFWLVLGPPLYGCLFHRKRCLRNFIANLELDSGDPVNHMAGNRGSIITDEPSLTSTAPSTPMHVYFRPPLTQQVAEGNANNMDAFDFYGVDDTSHQYFGNAAAGDEHRAAATTTTAMIEYVDGSRYGPAIPAPFHAAEAPSEKQHWSTKRLKSMLVKSRPPRPPSTIMRSSTVTTTVPATRASLYATARPVPLRSSTISHLTRATPQDTSHEEGTNIIDVTAAAEAIGRVTTPPAVARSKRRQPK</sequence>
<feature type="transmembrane region" description="Helical" evidence="1">
    <location>
        <begin position="84"/>
        <end position="112"/>
    </location>
</feature>
<evidence type="ECO:0000256" key="1">
    <source>
        <dbReference type="SAM" id="Phobius"/>
    </source>
</evidence>
<feature type="non-terminal residue" evidence="2">
    <location>
        <position position="1"/>
    </location>
</feature>
<feature type="transmembrane region" description="Helical" evidence="1">
    <location>
        <begin position="202"/>
        <end position="222"/>
    </location>
</feature>
<dbReference type="EMBL" id="KZ993559">
    <property type="protein sequence ID" value="RKP04647.1"/>
    <property type="molecule type" value="Genomic_DNA"/>
</dbReference>
<feature type="transmembrane region" description="Helical" evidence="1">
    <location>
        <begin position="124"/>
        <end position="142"/>
    </location>
</feature>
<feature type="transmembrane region" description="Helical" evidence="1">
    <location>
        <begin position="228"/>
        <end position="254"/>
    </location>
</feature>
<feature type="transmembrane region" description="Helical" evidence="1">
    <location>
        <begin position="15"/>
        <end position="36"/>
    </location>
</feature>
<feature type="transmembrane region" description="Helical" evidence="1">
    <location>
        <begin position="162"/>
        <end position="181"/>
    </location>
</feature>
<reference evidence="3" key="1">
    <citation type="journal article" date="2018" name="Nat. Microbiol.">
        <title>Leveraging single-cell genomics to expand the fungal tree of life.</title>
        <authorList>
            <person name="Ahrendt S.R."/>
            <person name="Quandt C.A."/>
            <person name="Ciobanu D."/>
            <person name="Clum A."/>
            <person name="Salamov A."/>
            <person name="Andreopoulos B."/>
            <person name="Cheng J.F."/>
            <person name="Woyke T."/>
            <person name="Pelin A."/>
            <person name="Henrissat B."/>
            <person name="Reynolds N.K."/>
            <person name="Benny G.L."/>
            <person name="Smith M.E."/>
            <person name="James T.Y."/>
            <person name="Grigoriev I.V."/>
        </authorList>
    </citation>
    <scope>NUCLEOTIDE SEQUENCE [LARGE SCALE GENOMIC DNA]</scope>
    <source>
        <strain evidence="3">RSA 1356</strain>
    </source>
</reference>
<organism evidence="2 3">
    <name type="scientific">Thamnocephalis sphaerospora</name>
    <dbReference type="NCBI Taxonomy" id="78915"/>
    <lineage>
        <taxon>Eukaryota</taxon>
        <taxon>Fungi</taxon>
        <taxon>Fungi incertae sedis</taxon>
        <taxon>Zoopagomycota</taxon>
        <taxon>Zoopagomycotina</taxon>
        <taxon>Zoopagomycetes</taxon>
        <taxon>Zoopagales</taxon>
        <taxon>Sigmoideomycetaceae</taxon>
        <taxon>Thamnocephalis</taxon>
    </lineage>
</organism>
<gene>
    <name evidence="2" type="ORF">THASP1DRAFT_26760</name>
</gene>
<name>A0A4P9XGB0_9FUNG</name>
<accession>A0A4P9XGB0</accession>
<keyword evidence="1" id="KW-0472">Membrane</keyword>
<evidence type="ECO:0008006" key="4">
    <source>
        <dbReference type="Google" id="ProtNLM"/>
    </source>
</evidence>
<dbReference type="Proteomes" id="UP000271241">
    <property type="component" value="Unassembled WGS sequence"/>
</dbReference>
<keyword evidence="1" id="KW-1133">Transmembrane helix</keyword>
<feature type="transmembrane region" description="Helical" evidence="1">
    <location>
        <begin position="48"/>
        <end position="64"/>
    </location>
</feature>
<proteinExistence type="predicted"/>
<keyword evidence="3" id="KW-1185">Reference proteome</keyword>
<dbReference type="OrthoDB" id="5527222at2759"/>
<dbReference type="AlphaFoldDB" id="A0A4P9XGB0"/>
<evidence type="ECO:0000313" key="2">
    <source>
        <dbReference type="EMBL" id="RKP04647.1"/>
    </source>
</evidence>